<evidence type="ECO:0000256" key="2">
    <source>
        <dbReference type="ARBA" id="ARBA00022898"/>
    </source>
</evidence>
<dbReference type="CDD" id="cd07377">
    <property type="entry name" value="WHTH_GntR"/>
    <property type="match status" value="1"/>
</dbReference>
<dbReference type="InterPro" id="IPR036390">
    <property type="entry name" value="WH_DNA-bd_sf"/>
</dbReference>
<organism evidence="7 8">
    <name type="scientific">Photobacterium frigidiphilum</name>
    <dbReference type="NCBI Taxonomy" id="264736"/>
    <lineage>
        <taxon>Bacteria</taxon>
        <taxon>Pseudomonadati</taxon>
        <taxon>Pseudomonadota</taxon>
        <taxon>Gammaproteobacteria</taxon>
        <taxon>Vibrionales</taxon>
        <taxon>Vibrionaceae</taxon>
        <taxon>Photobacterium</taxon>
    </lineage>
</organism>
<dbReference type="Pfam" id="PF00155">
    <property type="entry name" value="Aminotran_1_2"/>
    <property type="match status" value="1"/>
</dbReference>
<evidence type="ECO:0000256" key="3">
    <source>
        <dbReference type="ARBA" id="ARBA00023015"/>
    </source>
</evidence>
<keyword evidence="3" id="KW-0805">Transcription regulation</keyword>
<dbReference type="InterPro" id="IPR015424">
    <property type="entry name" value="PyrdxlP-dep_Trfase"/>
</dbReference>
<comment type="caution">
    <text evidence="7">The sequence shown here is derived from an EMBL/GenBank/DDBJ whole genome shotgun (WGS) entry which is preliminary data.</text>
</comment>
<dbReference type="InterPro" id="IPR004839">
    <property type="entry name" value="Aminotransferase_I/II_large"/>
</dbReference>
<evidence type="ECO:0000313" key="7">
    <source>
        <dbReference type="EMBL" id="PSU49910.1"/>
    </source>
</evidence>
<feature type="domain" description="HTH gntR-type" evidence="6">
    <location>
        <begin position="18"/>
        <end position="86"/>
    </location>
</feature>
<dbReference type="SUPFAM" id="SSF53383">
    <property type="entry name" value="PLP-dependent transferases"/>
    <property type="match status" value="1"/>
</dbReference>
<dbReference type="Proteomes" id="UP000240987">
    <property type="component" value="Unassembled WGS sequence"/>
</dbReference>
<dbReference type="RefSeq" id="WP_107242111.1">
    <property type="nucleotide sequence ID" value="NZ_PYMJ01000005.1"/>
</dbReference>
<gene>
    <name evidence="7" type="ORF">C9J12_07280</name>
</gene>
<accession>A0A2T3JLU6</accession>
<sequence length="466" mass="52034">MTIMNIVLVPNTSEHKSDPIYRQVADAIAQQIDSGQLQAGSKLPTHRALADQLAVTVGTVTRAYAEAERRGLIEARIGAGTYVCQANQPSWVYNYSEQEEEECNFGYNIPPRLDRSDMLKQAMANIAAHPEQLNQMMLYQDPQGLTEHRDIVCNWLQQKGFELDPQRVHFTSGGQHAAQLVLAAFCRSGDTVLVEHVSYPGFLSLARQQQISIKPVEMDEEGLIPASLEAACRLYQPRIIYSTPTLQNPTTVTMGEQRRQDILAICQQHQVLFVEDDVNGLLPTERPTPMVNIDSEQVIHIGGLSKCLAPGLRLGYIQVPTRLQKRLNAALHNHSLMISPLLTGIACELIISGDADRILHQIRTDITQRQQLVAQHLGRFDIQHSPHSFHVWLTLPDYWLLSDFVQAANQQGVVVKSGELFSPPGSTIPPAIRLAISAPYTHRKLEQGLLILSELLEKDPIHDFTL</sequence>
<proteinExistence type="inferred from homology"/>
<keyword evidence="8" id="KW-1185">Reference proteome</keyword>
<dbReference type="GO" id="GO:0030170">
    <property type="term" value="F:pyridoxal phosphate binding"/>
    <property type="evidence" value="ECO:0007669"/>
    <property type="project" value="InterPro"/>
</dbReference>
<keyword evidence="2" id="KW-0663">Pyridoxal phosphate</keyword>
<dbReference type="InterPro" id="IPR051446">
    <property type="entry name" value="HTH_trans_reg/aminotransferase"/>
</dbReference>
<name>A0A2T3JLU6_9GAMM</name>
<dbReference type="GO" id="GO:0003677">
    <property type="term" value="F:DNA binding"/>
    <property type="evidence" value="ECO:0007669"/>
    <property type="project" value="UniProtKB-KW"/>
</dbReference>
<protein>
    <submittedName>
        <fullName evidence="7">Aspartate aminotransferase</fullName>
    </submittedName>
</protein>
<evidence type="ECO:0000256" key="5">
    <source>
        <dbReference type="ARBA" id="ARBA00023163"/>
    </source>
</evidence>
<comment type="similarity">
    <text evidence="1">In the C-terminal section; belongs to the class-I pyridoxal-phosphate-dependent aminotransferase family.</text>
</comment>
<dbReference type="InterPro" id="IPR000524">
    <property type="entry name" value="Tscrpt_reg_HTH_GntR"/>
</dbReference>
<dbReference type="GO" id="GO:0008483">
    <property type="term" value="F:transaminase activity"/>
    <property type="evidence" value="ECO:0007669"/>
    <property type="project" value="UniProtKB-KW"/>
</dbReference>
<dbReference type="SUPFAM" id="SSF46785">
    <property type="entry name" value="Winged helix' DNA-binding domain"/>
    <property type="match status" value="1"/>
</dbReference>
<dbReference type="PANTHER" id="PTHR46577:SF1">
    <property type="entry name" value="HTH-TYPE TRANSCRIPTIONAL REGULATORY PROTEIN GABR"/>
    <property type="match status" value="1"/>
</dbReference>
<dbReference type="InterPro" id="IPR036388">
    <property type="entry name" value="WH-like_DNA-bd_sf"/>
</dbReference>
<dbReference type="OrthoDB" id="9804020at2"/>
<dbReference type="InterPro" id="IPR015421">
    <property type="entry name" value="PyrdxlP-dep_Trfase_major"/>
</dbReference>
<keyword evidence="4" id="KW-0238">DNA-binding</keyword>
<evidence type="ECO:0000256" key="4">
    <source>
        <dbReference type="ARBA" id="ARBA00023125"/>
    </source>
</evidence>
<evidence type="ECO:0000313" key="8">
    <source>
        <dbReference type="Proteomes" id="UP000240987"/>
    </source>
</evidence>
<keyword evidence="5" id="KW-0804">Transcription</keyword>
<keyword evidence="7" id="KW-0032">Aminotransferase</keyword>
<evidence type="ECO:0000256" key="1">
    <source>
        <dbReference type="ARBA" id="ARBA00005384"/>
    </source>
</evidence>
<reference evidence="7 8" key="1">
    <citation type="submission" date="2018-01" db="EMBL/GenBank/DDBJ databases">
        <title>Whole genome sequencing of Histamine producing bacteria.</title>
        <authorList>
            <person name="Butler K."/>
        </authorList>
    </citation>
    <scope>NUCLEOTIDE SEQUENCE [LARGE SCALE GENOMIC DNA]</scope>
    <source>
        <strain evidence="7 8">JCM 12947</strain>
    </source>
</reference>
<dbReference type="Pfam" id="PF00392">
    <property type="entry name" value="GntR"/>
    <property type="match status" value="1"/>
</dbReference>
<evidence type="ECO:0000259" key="6">
    <source>
        <dbReference type="PROSITE" id="PS50949"/>
    </source>
</evidence>
<dbReference type="AlphaFoldDB" id="A0A2T3JLU6"/>
<keyword evidence="7" id="KW-0808">Transferase</keyword>
<dbReference type="EMBL" id="PYMJ01000005">
    <property type="protein sequence ID" value="PSU49910.1"/>
    <property type="molecule type" value="Genomic_DNA"/>
</dbReference>
<dbReference type="Gene3D" id="1.10.10.10">
    <property type="entry name" value="Winged helix-like DNA-binding domain superfamily/Winged helix DNA-binding domain"/>
    <property type="match status" value="1"/>
</dbReference>
<dbReference type="PANTHER" id="PTHR46577">
    <property type="entry name" value="HTH-TYPE TRANSCRIPTIONAL REGULATORY PROTEIN GABR"/>
    <property type="match status" value="1"/>
</dbReference>
<dbReference type="GO" id="GO:0003700">
    <property type="term" value="F:DNA-binding transcription factor activity"/>
    <property type="evidence" value="ECO:0007669"/>
    <property type="project" value="InterPro"/>
</dbReference>
<dbReference type="Gene3D" id="3.90.1150.10">
    <property type="entry name" value="Aspartate Aminotransferase, domain 1"/>
    <property type="match status" value="1"/>
</dbReference>
<dbReference type="SMART" id="SM00345">
    <property type="entry name" value="HTH_GNTR"/>
    <property type="match status" value="1"/>
</dbReference>
<dbReference type="Gene3D" id="3.40.640.10">
    <property type="entry name" value="Type I PLP-dependent aspartate aminotransferase-like (Major domain)"/>
    <property type="match status" value="1"/>
</dbReference>
<dbReference type="InterPro" id="IPR015422">
    <property type="entry name" value="PyrdxlP-dep_Trfase_small"/>
</dbReference>
<dbReference type="PROSITE" id="PS50949">
    <property type="entry name" value="HTH_GNTR"/>
    <property type="match status" value="1"/>
</dbReference>
<dbReference type="CDD" id="cd00609">
    <property type="entry name" value="AAT_like"/>
    <property type="match status" value="1"/>
</dbReference>